<evidence type="ECO:0000313" key="1">
    <source>
        <dbReference type="EMBL" id="MCL6273019.1"/>
    </source>
</evidence>
<protein>
    <submittedName>
        <fullName evidence="1">Uncharacterized protein</fullName>
    </submittedName>
</protein>
<organism evidence="1 2">
    <name type="scientific">Flagellimonas spongiicola</name>
    <dbReference type="NCBI Taxonomy" id="2942208"/>
    <lineage>
        <taxon>Bacteria</taxon>
        <taxon>Pseudomonadati</taxon>
        <taxon>Bacteroidota</taxon>
        <taxon>Flavobacteriia</taxon>
        <taxon>Flavobacteriales</taxon>
        <taxon>Flavobacteriaceae</taxon>
        <taxon>Flagellimonas</taxon>
    </lineage>
</organism>
<keyword evidence="2" id="KW-1185">Reference proteome</keyword>
<gene>
    <name evidence="1" type="ORF">M3P19_03310</name>
</gene>
<name>A0ABT0PNR1_9FLAO</name>
<sequence>MKKILFILTAVLFISCDKDDTDLTCLSDCTLIQGQFLTSKGAPLQNVNVSINYYESHGIGASIRRIKKAKTDENGNFQMKFYINNDELGKVPGYFQFVYDYSELDSEVFIDSSEYNSYVIGSIYSRDTIIDVEFYNPKKAYITINLNNFIPTNQDDFFTVSSLYPIGRRIGQNQFISSPYQLGYDGNKAFATAIYTTVDSVLVAESDYNRLSIMKRKNGGETLEENHEIFVPVDSSIVLDYDY</sequence>
<dbReference type="PROSITE" id="PS51257">
    <property type="entry name" value="PROKAR_LIPOPROTEIN"/>
    <property type="match status" value="1"/>
</dbReference>
<evidence type="ECO:0000313" key="2">
    <source>
        <dbReference type="Proteomes" id="UP001203607"/>
    </source>
</evidence>
<reference evidence="1 2" key="1">
    <citation type="submission" date="2022-05" db="EMBL/GenBank/DDBJ databases">
        <authorList>
            <person name="Park J.-S."/>
        </authorList>
    </citation>
    <scope>NUCLEOTIDE SEQUENCE [LARGE SCALE GENOMIC DNA]</scope>
    <source>
        <strain evidence="1 2">2012CJ35-5</strain>
    </source>
</reference>
<dbReference type="Proteomes" id="UP001203607">
    <property type="component" value="Unassembled WGS sequence"/>
</dbReference>
<dbReference type="EMBL" id="JAMFMA010000001">
    <property type="protein sequence ID" value="MCL6273019.1"/>
    <property type="molecule type" value="Genomic_DNA"/>
</dbReference>
<proteinExistence type="predicted"/>
<accession>A0ABT0PNR1</accession>
<comment type="caution">
    <text evidence="1">The sequence shown here is derived from an EMBL/GenBank/DDBJ whole genome shotgun (WGS) entry which is preliminary data.</text>
</comment>
<dbReference type="RefSeq" id="WP_249656197.1">
    <property type="nucleotide sequence ID" value="NZ_JAMFMA010000001.1"/>
</dbReference>